<organism evidence="2 3">
    <name type="scientific">Halomarina halobia</name>
    <dbReference type="NCBI Taxonomy" id="3033386"/>
    <lineage>
        <taxon>Archaea</taxon>
        <taxon>Methanobacteriati</taxon>
        <taxon>Methanobacteriota</taxon>
        <taxon>Stenosarchaea group</taxon>
        <taxon>Halobacteria</taxon>
        <taxon>Halobacteriales</taxon>
        <taxon>Natronomonadaceae</taxon>
        <taxon>Halomarina</taxon>
    </lineage>
</organism>
<accession>A0ABD6AB01</accession>
<comment type="caution">
    <text evidence="2">The sequence shown here is derived from an EMBL/GenBank/DDBJ whole genome shotgun (WGS) entry which is preliminary data.</text>
</comment>
<evidence type="ECO:0000256" key="1">
    <source>
        <dbReference type="SAM" id="MobiDB-lite"/>
    </source>
</evidence>
<dbReference type="EMBL" id="JBHTBF010000002">
    <property type="protein sequence ID" value="MFC7317438.1"/>
    <property type="molecule type" value="Genomic_DNA"/>
</dbReference>
<sequence length="217" mass="22185">MSPKRNSQLFAVAATALLLALAPSALAAGASSAERIDLTVSQTDGVTVAVTQSGSAVENASVAVATSNNSTYAGAGNYVTDGNGTVSLPTPAENVTVAVTATVGNASTTERVELLADRDAPAYFGQRVALLVQQLLADGEGDETLGSIVSEFATGNNPASDRAAPGPSDDDRDRGNGHAPWSDEDGADERDGSGEDDEGETAERGESDRHRDHPRDD</sequence>
<dbReference type="GeneID" id="79315892"/>
<feature type="region of interest" description="Disordered" evidence="1">
    <location>
        <begin position="151"/>
        <end position="217"/>
    </location>
</feature>
<feature type="compositionally biased region" description="Basic and acidic residues" evidence="1">
    <location>
        <begin position="201"/>
        <end position="217"/>
    </location>
</feature>
<proteinExistence type="predicted"/>
<dbReference type="RefSeq" id="WP_276303314.1">
    <property type="nucleotide sequence ID" value="NZ_CP119992.1"/>
</dbReference>
<name>A0ABD6AB01_9EURY</name>
<protein>
    <submittedName>
        <fullName evidence="2">Uncharacterized protein</fullName>
    </submittedName>
</protein>
<dbReference type="AlphaFoldDB" id="A0ABD6AB01"/>
<reference evidence="2 3" key="1">
    <citation type="journal article" date="2019" name="Int. J. Syst. Evol. Microbiol.">
        <title>The Global Catalogue of Microorganisms (GCM) 10K type strain sequencing project: providing services to taxonomists for standard genome sequencing and annotation.</title>
        <authorList>
            <consortium name="The Broad Institute Genomics Platform"/>
            <consortium name="The Broad Institute Genome Sequencing Center for Infectious Disease"/>
            <person name="Wu L."/>
            <person name="Ma J."/>
        </authorList>
    </citation>
    <scope>NUCLEOTIDE SEQUENCE [LARGE SCALE GENOMIC DNA]</scope>
    <source>
        <strain evidence="2 3">PSR21</strain>
    </source>
</reference>
<dbReference type="Proteomes" id="UP001596547">
    <property type="component" value="Unassembled WGS sequence"/>
</dbReference>
<gene>
    <name evidence="2" type="ORF">ACFQPE_11655</name>
</gene>
<keyword evidence="3" id="KW-1185">Reference proteome</keyword>
<evidence type="ECO:0000313" key="2">
    <source>
        <dbReference type="EMBL" id="MFC7317438.1"/>
    </source>
</evidence>
<evidence type="ECO:0000313" key="3">
    <source>
        <dbReference type="Proteomes" id="UP001596547"/>
    </source>
</evidence>
<feature type="compositionally biased region" description="Acidic residues" evidence="1">
    <location>
        <begin position="182"/>
        <end position="200"/>
    </location>
</feature>